<accession>A9UYK5</accession>
<dbReference type="Gene3D" id="1.20.58.900">
    <property type="match status" value="1"/>
</dbReference>
<evidence type="ECO:0000259" key="6">
    <source>
        <dbReference type="PROSITE" id="PS50178"/>
    </source>
</evidence>
<keyword evidence="9" id="KW-1185">Reference proteome</keyword>
<dbReference type="InterPro" id="IPR004012">
    <property type="entry name" value="Run_dom"/>
</dbReference>
<feature type="compositionally biased region" description="Low complexity" evidence="5">
    <location>
        <begin position="169"/>
        <end position="188"/>
    </location>
</feature>
<feature type="region of interest" description="Disordered" evidence="5">
    <location>
        <begin position="157"/>
        <end position="241"/>
    </location>
</feature>
<dbReference type="eggNOG" id="KOG1729">
    <property type="taxonomic scope" value="Eukaryota"/>
</dbReference>
<dbReference type="PANTHER" id="PTHR23164:SF30">
    <property type="entry name" value="EARLY ENDOSOME ANTIGEN 1"/>
    <property type="match status" value="1"/>
</dbReference>
<keyword evidence="3" id="KW-0862">Zinc</keyword>
<dbReference type="Gene3D" id="3.30.40.10">
    <property type="entry name" value="Zinc/RING finger domain, C3HC4 (zinc finger)"/>
    <property type="match status" value="1"/>
</dbReference>
<dbReference type="Proteomes" id="UP000001357">
    <property type="component" value="Unassembled WGS sequence"/>
</dbReference>
<dbReference type="SUPFAM" id="SSF140741">
    <property type="entry name" value="RUN domain-like"/>
    <property type="match status" value="1"/>
</dbReference>
<dbReference type="GO" id="GO:0008270">
    <property type="term" value="F:zinc ion binding"/>
    <property type="evidence" value="ECO:0007669"/>
    <property type="project" value="UniProtKB-KW"/>
</dbReference>
<gene>
    <name evidence="8" type="ORF">MONBRDRAFT_25157</name>
</gene>
<sequence>MAEVLLRQLSASCEELKLTHYNLNAPLTDNLRDIGIFWNLLERVLRDGSRAFRPTAVPGLNHQSTPTGRGRALLRYWLTNNRLAEVLQLACRNEAMVKRHYHTAALLRQPSSRSRVVDTLYNLNEVPCMFENKLSLDRAWPDFAARSFDATSLASVRRSSPNVTQDLNTTVSSSSTLRRSLSGASLASMQSSQPRDVPRTASSSQGEGDASSSHSWGNRSGSAILGHWQANESPNEETRATRKEMEALRRALADARKAQSASETYAAELKRKLAAVREELEDAQSSVTTPTLRGEVQAELAKEYEDQLKTLEQQLMDVRQNMSDAEADRSSMSAVQAEFQQQISSLQHQLADETQRTSSLQQSLAASEQQLQEAKHSIERLNTQLTEQEHRLKQQHQADLTEYVALLQEAERRRAEAEEGLKSMTNRHQQDKQRADLAEQRCHFLDKLVTRATEAKVSLAEKCFFLLDAAERMLSIWQPDKDAPDCNSCHKAFSVTLRRHHCRVCGQIFCHDCSNFYEQLANKKQPTRACRLCVSILKRLKEIQTETADTSGQSEDSLSRLAMGLRRPSVGPSARFQSSDSLRLLTAPPSPMVTSPPGRRRAAPSNGTFSMTSEEDTEGVTGPDASLEAAESVTNSEAVAD</sequence>
<protein>
    <recommendedName>
        <fullName evidence="10">FYVE-type domain-containing protein</fullName>
    </recommendedName>
</protein>
<dbReference type="InterPro" id="IPR000306">
    <property type="entry name" value="Znf_FYVE"/>
</dbReference>
<dbReference type="Pfam" id="PF02759">
    <property type="entry name" value="RUN"/>
    <property type="match status" value="1"/>
</dbReference>
<proteinExistence type="predicted"/>
<name>A9UYK5_MONBE</name>
<organism evidence="8 9">
    <name type="scientific">Monosiga brevicollis</name>
    <name type="common">Choanoflagellate</name>
    <dbReference type="NCBI Taxonomy" id="81824"/>
    <lineage>
        <taxon>Eukaryota</taxon>
        <taxon>Choanoflagellata</taxon>
        <taxon>Craspedida</taxon>
        <taxon>Salpingoecidae</taxon>
        <taxon>Monosiga</taxon>
    </lineage>
</organism>
<keyword evidence="2 4" id="KW-0863">Zinc-finger</keyword>
<dbReference type="PROSITE" id="PS50178">
    <property type="entry name" value="ZF_FYVE"/>
    <property type="match status" value="1"/>
</dbReference>
<reference evidence="8 9" key="1">
    <citation type="journal article" date="2008" name="Nature">
        <title>The genome of the choanoflagellate Monosiga brevicollis and the origin of metazoans.</title>
        <authorList>
            <consortium name="JGI Sequencing"/>
            <person name="King N."/>
            <person name="Westbrook M.J."/>
            <person name="Young S.L."/>
            <person name="Kuo A."/>
            <person name="Abedin M."/>
            <person name="Chapman J."/>
            <person name="Fairclough S."/>
            <person name="Hellsten U."/>
            <person name="Isogai Y."/>
            <person name="Letunic I."/>
            <person name="Marr M."/>
            <person name="Pincus D."/>
            <person name="Putnam N."/>
            <person name="Rokas A."/>
            <person name="Wright K.J."/>
            <person name="Zuzow R."/>
            <person name="Dirks W."/>
            <person name="Good M."/>
            <person name="Goodstein D."/>
            <person name="Lemons D."/>
            <person name="Li W."/>
            <person name="Lyons J.B."/>
            <person name="Morris A."/>
            <person name="Nichols S."/>
            <person name="Richter D.J."/>
            <person name="Salamov A."/>
            <person name="Bork P."/>
            <person name="Lim W.A."/>
            <person name="Manning G."/>
            <person name="Miller W.T."/>
            <person name="McGinnis W."/>
            <person name="Shapiro H."/>
            <person name="Tjian R."/>
            <person name="Grigoriev I.V."/>
            <person name="Rokhsar D."/>
        </authorList>
    </citation>
    <scope>NUCLEOTIDE SEQUENCE [LARGE SCALE GENOMIC DNA]</scope>
    <source>
        <strain evidence="9">MX1 / ATCC 50154</strain>
    </source>
</reference>
<dbReference type="Pfam" id="PF01363">
    <property type="entry name" value="FYVE"/>
    <property type="match status" value="1"/>
</dbReference>
<dbReference type="PANTHER" id="PTHR23164">
    <property type="entry name" value="EARLY ENDOSOME ANTIGEN 1"/>
    <property type="match status" value="1"/>
</dbReference>
<feature type="compositionally biased region" description="Polar residues" evidence="5">
    <location>
        <begin position="632"/>
        <end position="641"/>
    </location>
</feature>
<dbReference type="SUPFAM" id="SSF57903">
    <property type="entry name" value="FYVE/PHD zinc finger"/>
    <property type="match status" value="1"/>
</dbReference>
<feature type="compositionally biased region" description="Polar residues" evidence="5">
    <location>
        <begin position="157"/>
        <end position="168"/>
    </location>
</feature>
<dbReference type="KEGG" id="mbr:MONBRDRAFT_25157"/>
<evidence type="ECO:0000256" key="3">
    <source>
        <dbReference type="ARBA" id="ARBA00022833"/>
    </source>
</evidence>
<dbReference type="RefSeq" id="XP_001745507.1">
    <property type="nucleotide sequence ID" value="XM_001745455.1"/>
</dbReference>
<keyword evidence="1" id="KW-0479">Metal-binding</keyword>
<dbReference type="InterPro" id="IPR011011">
    <property type="entry name" value="Znf_FYVE_PHD"/>
</dbReference>
<dbReference type="PROSITE" id="PS50826">
    <property type="entry name" value="RUN"/>
    <property type="match status" value="1"/>
</dbReference>
<dbReference type="EMBL" id="CH991550">
    <property type="protein sequence ID" value="EDQ89478.1"/>
    <property type="molecule type" value="Genomic_DNA"/>
</dbReference>
<dbReference type="InterPro" id="IPR017455">
    <property type="entry name" value="Znf_FYVE-rel"/>
</dbReference>
<feature type="compositionally biased region" description="Low complexity" evidence="5">
    <location>
        <begin position="201"/>
        <end position="222"/>
    </location>
</feature>
<dbReference type="SMART" id="SM00064">
    <property type="entry name" value="FYVE"/>
    <property type="match status" value="1"/>
</dbReference>
<feature type="domain" description="FYVE-type" evidence="6">
    <location>
        <begin position="480"/>
        <end position="538"/>
    </location>
</feature>
<dbReference type="InterPro" id="IPR037213">
    <property type="entry name" value="Run_dom_sf"/>
</dbReference>
<feature type="region of interest" description="Disordered" evidence="5">
    <location>
        <begin position="568"/>
        <end position="641"/>
    </location>
</feature>
<dbReference type="SUPFAM" id="SSF57997">
    <property type="entry name" value="Tropomyosin"/>
    <property type="match status" value="1"/>
</dbReference>
<evidence type="ECO:0000313" key="8">
    <source>
        <dbReference type="EMBL" id="EDQ89478.1"/>
    </source>
</evidence>
<dbReference type="GeneID" id="5890960"/>
<evidence type="ECO:0000256" key="1">
    <source>
        <dbReference type="ARBA" id="ARBA00022723"/>
    </source>
</evidence>
<dbReference type="InterPro" id="IPR013083">
    <property type="entry name" value="Znf_RING/FYVE/PHD"/>
</dbReference>
<evidence type="ECO:0000259" key="7">
    <source>
        <dbReference type="PROSITE" id="PS50826"/>
    </source>
</evidence>
<dbReference type="FunCoup" id="A9UYK5">
    <property type="interactions" value="2"/>
</dbReference>
<feature type="domain" description="RUN" evidence="7">
    <location>
        <begin position="10"/>
        <end position="137"/>
    </location>
</feature>
<evidence type="ECO:0008006" key="10">
    <source>
        <dbReference type="Google" id="ProtNLM"/>
    </source>
</evidence>
<dbReference type="AlphaFoldDB" id="A9UYK5"/>
<evidence type="ECO:0000256" key="4">
    <source>
        <dbReference type="PROSITE-ProRule" id="PRU00091"/>
    </source>
</evidence>
<evidence type="ECO:0000313" key="9">
    <source>
        <dbReference type="Proteomes" id="UP000001357"/>
    </source>
</evidence>
<evidence type="ECO:0000256" key="5">
    <source>
        <dbReference type="SAM" id="MobiDB-lite"/>
    </source>
</evidence>
<dbReference type="InParanoid" id="A9UYK5"/>
<evidence type="ECO:0000256" key="2">
    <source>
        <dbReference type="ARBA" id="ARBA00022771"/>
    </source>
</evidence>